<dbReference type="Pfam" id="PF04290">
    <property type="entry name" value="DctQ"/>
    <property type="match status" value="1"/>
</dbReference>
<evidence type="ECO:0000313" key="11">
    <source>
        <dbReference type="EMBL" id="GIF23495.1"/>
    </source>
</evidence>
<keyword evidence="7 9" id="KW-0472">Membrane</keyword>
<evidence type="ECO:0000256" key="2">
    <source>
        <dbReference type="ARBA" id="ARBA00022448"/>
    </source>
</evidence>
<evidence type="ECO:0000256" key="3">
    <source>
        <dbReference type="ARBA" id="ARBA00022475"/>
    </source>
</evidence>
<protein>
    <recommendedName>
        <fullName evidence="10">Tripartite ATP-independent periplasmic transporters DctQ component domain-containing protein</fullName>
    </recommendedName>
</protein>
<keyword evidence="3" id="KW-1003">Cell membrane</keyword>
<keyword evidence="4" id="KW-0997">Cell inner membrane</keyword>
<gene>
    <name evidence="11" type="ORF">Ate02nite_62250</name>
</gene>
<evidence type="ECO:0000256" key="5">
    <source>
        <dbReference type="ARBA" id="ARBA00022692"/>
    </source>
</evidence>
<evidence type="ECO:0000313" key="12">
    <source>
        <dbReference type="Proteomes" id="UP000623608"/>
    </source>
</evidence>
<comment type="similarity">
    <text evidence="8">Belongs to the TRAP transporter small permease family.</text>
</comment>
<dbReference type="GO" id="GO:0015740">
    <property type="term" value="P:C4-dicarboxylate transport"/>
    <property type="evidence" value="ECO:0007669"/>
    <property type="project" value="TreeGrafter"/>
</dbReference>
<dbReference type="RefSeq" id="WP_203811395.1">
    <property type="nucleotide sequence ID" value="NZ_BOMY01000041.1"/>
</dbReference>
<evidence type="ECO:0000256" key="6">
    <source>
        <dbReference type="ARBA" id="ARBA00022989"/>
    </source>
</evidence>
<feature type="transmembrane region" description="Helical" evidence="9">
    <location>
        <begin position="12"/>
        <end position="35"/>
    </location>
</feature>
<keyword evidence="2" id="KW-0813">Transport</keyword>
<evidence type="ECO:0000259" key="10">
    <source>
        <dbReference type="Pfam" id="PF04290"/>
    </source>
</evidence>
<comment type="subcellular location">
    <subcellularLocation>
        <location evidence="1">Cell inner membrane</location>
        <topology evidence="1">Multi-pass membrane protein</topology>
    </subcellularLocation>
</comment>
<feature type="domain" description="Tripartite ATP-independent periplasmic transporters DctQ component" evidence="10">
    <location>
        <begin position="23"/>
        <end position="147"/>
    </location>
</feature>
<dbReference type="InterPro" id="IPR055348">
    <property type="entry name" value="DctQ"/>
</dbReference>
<dbReference type="PANTHER" id="PTHR35011">
    <property type="entry name" value="2,3-DIKETO-L-GULONATE TRAP TRANSPORTER SMALL PERMEASE PROTEIN YIAM"/>
    <property type="match status" value="1"/>
</dbReference>
<evidence type="ECO:0000256" key="8">
    <source>
        <dbReference type="ARBA" id="ARBA00038436"/>
    </source>
</evidence>
<keyword evidence="12" id="KW-1185">Reference proteome</keyword>
<reference evidence="11" key="1">
    <citation type="submission" date="2021-01" db="EMBL/GenBank/DDBJ databases">
        <title>Whole genome shotgun sequence of Actinoplanes tereljensis NBRC 105297.</title>
        <authorList>
            <person name="Komaki H."/>
            <person name="Tamura T."/>
        </authorList>
    </citation>
    <scope>NUCLEOTIDE SEQUENCE</scope>
    <source>
        <strain evidence="11">NBRC 105297</strain>
    </source>
</reference>
<keyword evidence="6 9" id="KW-1133">Transmembrane helix</keyword>
<dbReference type="GO" id="GO:0005886">
    <property type="term" value="C:plasma membrane"/>
    <property type="evidence" value="ECO:0007669"/>
    <property type="project" value="UniProtKB-SubCell"/>
</dbReference>
<evidence type="ECO:0000256" key="4">
    <source>
        <dbReference type="ARBA" id="ARBA00022519"/>
    </source>
</evidence>
<dbReference type="AlphaFoldDB" id="A0A919TWQ3"/>
<feature type="transmembrane region" description="Helical" evidence="9">
    <location>
        <begin position="122"/>
        <end position="144"/>
    </location>
</feature>
<name>A0A919TWQ3_9ACTN</name>
<evidence type="ECO:0000256" key="9">
    <source>
        <dbReference type="SAM" id="Phobius"/>
    </source>
</evidence>
<keyword evidence="5 9" id="KW-0812">Transmembrane</keyword>
<dbReference type="InterPro" id="IPR007387">
    <property type="entry name" value="TRAP_DctQ"/>
</dbReference>
<comment type="caution">
    <text evidence="11">The sequence shown here is derived from an EMBL/GenBank/DDBJ whole genome shotgun (WGS) entry which is preliminary data.</text>
</comment>
<accession>A0A919TWQ3</accession>
<organism evidence="11 12">
    <name type="scientific">Paractinoplanes tereljensis</name>
    <dbReference type="NCBI Taxonomy" id="571912"/>
    <lineage>
        <taxon>Bacteria</taxon>
        <taxon>Bacillati</taxon>
        <taxon>Actinomycetota</taxon>
        <taxon>Actinomycetes</taxon>
        <taxon>Micromonosporales</taxon>
        <taxon>Micromonosporaceae</taxon>
        <taxon>Paractinoplanes</taxon>
    </lineage>
</organism>
<feature type="transmembrane region" description="Helical" evidence="9">
    <location>
        <begin position="47"/>
        <end position="65"/>
    </location>
</feature>
<evidence type="ECO:0000256" key="7">
    <source>
        <dbReference type="ARBA" id="ARBA00023136"/>
    </source>
</evidence>
<proteinExistence type="inferred from homology"/>
<sequence>MRAALRVVTLAENILIGLLLIAIVAVILAQVLFRYALSQPLSWSTEVATGLLLYVAFVGFAIGVRDNAHVTLNLYERRLSGRGRRVVRSVELVFLGGVLVALGVGTVQYILEQRDVTTPAGLPLWTILLAIPLGSALGVLHAVVELIAPQPLPDEVSDDVEMVGGGV</sequence>
<dbReference type="GO" id="GO:0022857">
    <property type="term" value="F:transmembrane transporter activity"/>
    <property type="evidence" value="ECO:0007669"/>
    <property type="project" value="TreeGrafter"/>
</dbReference>
<dbReference type="Proteomes" id="UP000623608">
    <property type="component" value="Unassembled WGS sequence"/>
</dbReference>
<dbReference type="PANTHER" id="PTHR35011:SF2">
    <property type="entry name" value="2,3-DIKETO-L-GULONATE TRAP TRANSPORTER SMALL PERMEASE PROTEIN YIAM"/>
    <property type="match status" value="1"/>
</dbReference>
<evidence type="ECO:0000256" key="1">
    <source>
        <dbReference type="ARBA" id="ARBA00004429"/>
    </source>
</evidence>
<dbReference type="EMBL" id="BOMY01000041">
    <property type="protein sequence ID" value="GIF23495.1"/>
    <property type="molecule type" value="Genomic_DNA"/>
</dbReference>
<feature type="transmembrane region" description="Helical" evidence="9">
    <location>
        <begin position="86"/>
        <end position="110"/>
    </location>
</feature>